<protein>
    <recommendedName>
        <fullName evidence="2">Tail sheath protein C-terminal domain-containing protein</fullName>
    </recommendedName>
</protein>
<accession>A0A239C6N9</accession>
<dbReference type="OrthoDB" id="9767864at2"/>
<evidence type="ECO:0000313" key="4">
    <source>
        <dbReference type="Proteomes" id="UP000198379"/>
    </source>
</evidence>
<evidence type="ECO:0000259" key="2">
    <source>
        <dbReference type="Pfam" id="PF17482"/>
    </source>
</evidence>
<dbReference type="EMBL" id="FZNY01000007">
    <property type="protein sequence ID" value="SNS15935.1"/>
    <property type="molecule type" value="Genomic_DNA"/>
</dbReference>
<evidence type="ECO:0000256" key="1">
    <source>
        <dbReference type="ARBA" id="ARBA00008005"/>
    </source>
</evidence>
<keyword evidence="4" id="KW-1185">Reference proteome</keyword>
<reference evidence="3 4" key="1">
    <citation type="submission" date="2017-06" db="EMBL/GenBank/DDBJ databases">
        <authorList>
            <person name="Kim H.J."/>
            <person name="Triplett B.A."/>
        </authorList>
    </citation>
    <scope>NUCLEOTIDE SEQUENCE [LARGE SCALE GENOMIC DNA]</scope>
    <source>
        <strain evidence="3 4">DSM 25597</strain>
    </source>
</reference>
<name>A0A239C6N9_9FLAO</name>
<proteinExistence type="inferred from homology"/>
<dbReference type="InterPro" id="IPR052042">
    <property type="entry name" value="Tail_sheath_structural"/>
</dbReference>
<dbReference type="PANTHER" id="PTHR35861">
    <property type="match status" value="1"/>
</dbReference>
<dbReference type="Proteomes" id="UP000198379">
    <property type="component" value="Unassembled WGS sequence"/>
</dbReference>
<dbReference type="Gene3D" id="3.40.50.11780">
    <property type="match status" value="1"/>
</dbReference>
<dbReference type="AlphaFoldDB" id="A0A239C6N9"/>
<dbReference type="RefSeq" id="WP_089373158.1">
    <property type="nucleotide sequence ID" value="NZ_BMEP01000004.1"/>
</dbReference>
<feature type="domain" description="Tail sheath protein C-terminal" evidence="2">
    <location>
        <begin position="337"/>
        <end position="441"/>
    </location>
</feature>
<dbReference type="InterPro" id="IPR020287">
    <property type="entry name" value="Tail_sheath_C"/>
</dbReference>
<dbReference type="PANTHER" id="PTHR35861:SF1">
    <property type="entry name" value="PHAGE TAIL SHEATH PROTEIN"/>
    <property type="match status" value="1"/>
</dbReference>
<sequence>MNYKTPGAFIEEVSIFPPSVAQVETAIPAFVGYTEKGPVNDPTRITSLLEYETLFGGAEAQTGISLTITDGVATASLPTASVSDFKMYYAMQMYFANGGGPCYIVSVGDYSAMGVAVTGFETGLAEVAKEDEPTLLVFPDAVSLSESDAHSVYNSALDQCTLLQDRFVIMDTVADNQASVDSFRTGVTSDLKYGAVYYPHLQTILNYEYNDADVVVTSSTNSSGGVIAAENLADLKNENSGAYNAAKNEIASSLRVVLAPSAAMAGVYAKVDSTSGVWKAPANVGLNYVVAPTVKISSQDQEDLNVDPVAGKSVNAIRTFTGKGTLVWGARTLDGNSNEWRYVSVRRFFNMVEESVKKASERFVFESNDSNTWVRVRAMIENFLNTQWRAGALAGASPEDAYFVRVGLGETMSAQDVLEGRMIVEIGMAAVRPAEFIILRFSHKLQES</sequence>
<gene>
    <name evidence="3" type="ORF">SAMN06265376_107160</name>
</gene>
<organism evidence="3 4">
    <name type="scientific">Dokdonia pacifica</name>
    <dbReference type="NCBI Taxonomy" id="1627892"/>
    <lineage>
        <taxon>Bacteria</taxon>
        <taxon>Pseudomonadati</taxon>
        <taxon>Bacteroidota</taxon>
        <taxon>Flavobacteriia</taxon>
        <taxon>Flavobacteriales</taxon>
        <taxon>Flavobacteriaceae</taxon>
        <taxon>Dokdonia</taxon>
    </lineage>
</organism>
<comment type="similarity">
    <text evidence="1">Belongs to the myoviridae tail sheath protein family.</text>
</comment>
<evidence type="ECO:0000313" key="3">
    <source>
        <dbReference type="EMBL" id="SNS15935.1"/>
    </source>
</evidence>
<dbReference type="Pfam" id="PF17482">
    <property type="entry name" value="Phage_sheath_1C"/>
    <property type="match status" value="1"/>
</dbReference>